<evidence type="ECO:0000256" key="1">
    <source>
        <dbReference type="ARBA" id="ARBA00004123"/>
    </source>
</evidence>
<keyword evidence="3" id="KW-0805">Transcription regulation</keyword>
<feature type="domain" description="Myb-like" evidence="8">
    <location>
        <begin position="69"/>
        <end position="119"/>
    </location>
</feature>
<keyword evidence="5" id="KW-0804">Transcription</keyword>
<keyword evidence="11" id="KW-1185">Reference proteome</keyword>
<evidence type="ECO:0000256" key="3">
    <source>
        <dbReference type="ARBA" id="ARBA00023015"/>
    </source>
</evidence>
<dbReference type="PANTHER" id="PTHR45675:SF3">
    <property type="entry name" value="OS04G0508500 PROTEIN"/>
    <property type="match status" value="1"/>
</dbReference>
<organism evidence="10 11">
    <name type="scientific">Hibiscus sabdariffa</name>
    <name type="common">roselle</name>
    <dbReference type="NCBI Taxonomy" id="183260"/>
    <lineage>
        <taxon>Eukaryota</taxon>
        <taxon>Viridiplantae</taxon>
        <taxon>Streptophyta</taxon>
        <taxon>Embryophyta</taxon>
        <taxon>Tracheophyta</taxon>
        <taxon>Spermatophyta</taxon>
        <taxon>Magnoliopsida</taxon>
        <taxon>eudicotyledons</taxon>
        <taxon>Gunneridae</taxon>
        <taxon>Pentapetalae</taxon>
        <taxon>rosids</taxon>
        <taxon>malvids</taxon>
        <taxon>Malvales</taxon>
        <taxon>Malvaceae</taxon>
        <taxon>Malvoideae</taxon>
        <taxon>Hibiscus</taxon>
    </lineage>
</organism>
<evidence type="ECO:0000256" key="6">
    <source>
        <dbReference type="ARBA" id="ARBA00023242"/>
    </source>
</evidence>
<name>A0ABR2PI83_9ROSI</name>
<feature type="domain" description="Myb-like" evidence="8">
    <location>
        <begin position="20"/>
        <end position="68"/>
    </location>
</feature>
<dbReference type="EMBL" id="JBBPBN010000059">
    <property type="protein sequence ID" value="KAK8988151.1"/>
    <property type="molecule type" value="Genomic_DNA"/>
</dbReference>
<dbReference type="InterPro" id="IPR001005">
    <property type="entry name" value="SANT/Myb"/>
</dbReference>
<dbReference type="PANTHER" id="PTHR45675">
    <property type="entry name" value="MYB TRANSCRIPTION FACTOR-RELATED-RELATED"/>
    <property type="match status" value="1"/>
</dbReference>
<dbReference type="SMART" id="SM00717">
    <property type="entry name" value="SANT"/>
    <property type="match status" value="2"/>
</dbReference>
<dbReference type="InterPro" id="IPR044676">
    <property type="entry name" value="EOBI/EOBII-like_plant"/>
</dbReference>
<keyword evidence="2" id="KW-0677">Repeat</keyword>
<keyword evidence="6" id="KW-0539">Nucleus</keyword>
<evidence type="ECO:0000259" key="9">
    <source>
        <dbReference type="PROSITE" id="PS51294"/>
    </source>
</evidence>
<reference evidence="10 11" key="1">
    <citation type="journal article" date="2024" name="G3 (Bethesda)">
        <title>Genome assembly of Hibiscus sabdariffa L. provides insights into metabolisms of medicinal natural products.</title>
        <authorList>
            <person name="Kim T."/>
        </authorList>
    </citation>
    <scope>NUCLEOTIDE SEQUENCE [LARGE SCALE GENOMIC DNA]</scope>
    <source>
        <strain evidence="10">TK-2024</strain>
        <tissue evidence="10">Old leaves</tissue>
    </source>
</reference>
<accession>A0ABR2PI83</accession>
<evidence type="ECO:0000259" key="8">
    <source>
        <dbReference type="PROSITE" id="PS50090"/>
    </source>
</evidence>
<comment type="caution">
    <text evidence="10">The sequence shown here is derived from an EMBL/GenBank/DDBJ whole genome shotgun (WGS) entry which is preliminary data.</text>
</comment>
<dbReference type="InterPro" id="IPR009057">
    <property type="entry name" value="Homeodomain-like_sf"/>
</dbReference>
<feature type="domain" description="HTH myb-type" evidence="9">
    <location>
        <begin position="73"/>
        <end position="123"/>
    </location>
</feature>
<evidence type="ECO:0000256" key="4">
    <source>
        <dbReference type="ARBA" id="ARBA00023125"/>
    </source>
</evidence>
<keyword evidence="4" id="KW-0238">DNA-binding</keyword>
<dbReference type="SUPFAM" id="SSF46689">
    <property type="entry name" value="Homeodomain-like"/>
    <property type="match status" value="1"/>
</dbReference>
<feature type="compositionally biased region" description="Basic and acidic residues" evidence="7">
    <location>
        <begin position="308"/>
        <end position="325"/>
    </location>
</feature>
<proteinExistence type="predicted"/>
<evidence type="ECO:0000256" key="7">
    <source>
        <dbReference type="SAM" id="MobiDB-lite"/>
    </source>
</evidence>
<evidence type="ECO:0000313" key="10">
    <source>
        <dbReference type="EMBL" id="KAK8988151.1"/>
    </source>
</evidence>
<feature type="domain" description="HTH myb-type" evidence="9">
    <location>
        <begin position="20"/>
        <end position="72"/>
    </location>
</feature>
<gene>
    <name evidence="10" type="ORF">V6N11_065749</name>
</gene>
<comment type="subcellular location">
    <subcellularLocation>
        <location evidence="1">Nucleus</location>
    </subcellularLocation>
</comment>
<evidence type="ECO:0000313" key="11">
    <source>
        <dbReference type="Proteomes" id="UP001396334"/>
    </source>
</evidence>
<feature type="region of interest" description="Disordered" evidence="7">
    <location>
        <begin position="301"/>
        <end position="367"/>
    </location>
</feature>
<dbReference type="PROSITE" id="PS50090">
    <property type="entry name" value="MYB_LIKE"/>
    <property type="match status" value="2"/>
</dbReference>
<sequence>MSWAVMAGQFGWGFIEEVWRKGPWTAEEDKLLIEYVRVHGEGRWNSVARLAGLKRNGKSCRLRWVNYLRPDLKRGQMTPHEESIILELHARWGNRWSTIARSLPGRTDNEIKNYWRTHFKKKTKLSPDNNSDDKAKARLLKRQQFQQQQLMQQQQKQLLQQQQQQQQQLQLNQLDMKRIMSLLDETEHKLSSSELPYVPQLRQEMVATAVSYPNTTEEQQQGQAGLSFYPMIDGNVSGSGSDTSNEVDVLWDGLWNLDDINGNLGATSKVCFHNLATPKVVPSLSNSSRMFSDDISVVVQSPVGVQEQDERSEQQANRMDRHDVCQEVDNPESPGAPQANGSGSCGETHGLSEPEPPIGFVQGDMNS</sequence>
<evidence type="ECO:0000256" key="5">
    <source>
        <dbReference type="ARBA" id="ARBA00023163"/>
    </source>
</evidence>
<dbReference type="InterPro" id="IPR017930">
    <property type="entry name" value="Myb_dom"/>
</dbReference>
<dbReference type="CDD" id="cd00167">
    <property type="entry name" value="SANT"/>
    <property type="match status" value="2"/>
</dbReference>
<dbReference type="Gene3D" id="1.10.10.60">
    <property type="entry name" value="Homeodomain-like"/>
    <property type="match status" value="2"/>
</dbReference>
<dbReference type="Proteomes" id="UP001396334">
    <property type="component" value="Unassembled WGS sequence"/>
</dbReference>
<dbReference type="PROSITE" id="PS51294">
    <property type="entry name" value="HTH_MYB"/>
    <property type="match status" value="2"/>
</dbReference>
<dbReference type="Pfam" id="PF00249">
    <property type="entry name" value="Myb_DNA-binding"/>
    <property type="match status" value="2"/>
</dbReference>
<protein>
    <submittedName>
        <fullName evidence="10">Uncharacterized protein</fullName>
    </submittedName>
</protein>
<evidence type="ECO:0000256" key="2">
    <source>
        <dbReference type="ARBA" id="ARBA00022737"/>
    </source>
</evidence>